<dbReference type="InterPro" id="IPR050330">
    <property type="entry name" value="Bact_OuterMem_StrucFunc"/>
</dbReference>
<dbReference type="SUPFAM" id="SSF103088">
    <property type="entry name" value="OmpA-like"/>
    <property type="match status" value="1"/>
</dbReference>
<evidence type="ECO:0000256" key="2">
    <source>
        <dbReference type="ARBA" id="ARBA00023136"/>
    </source>
</evidence>
<dbReference type="Pfam" id="PF00691">
    <property type="entry name" value="OmpA"/>
    <property type="match status" value="1"/>
</dbReference>
<comment type="caution">
    <text evidence="8">The sequence shown here is derived from an EMBL/GenBank/DDBJ whole genome shotgun (WGS) entry which is preliminary data.</text>
</comment>
<sequence length="209" mass="21635">MRRTLAIAAVLGICGLPLHLAAQSNPSSQQIIDALRPSGDLLGGPTRGIRPVNPPAAAPQQAQPAAASPAGTAPRQAAPATQQAAARTAPPPAAPSVNLTVNFATGSAELTPQAMRTLDELGRALSSPDLSGFRFRVEGHTDTVGATELNQSLSERRAAAVVEYLTARFAIPAARLQAIGMGETQPVVPTRDQVPEPRNRRVQVVNIGA</sequence>
<protein>
    <submittedName>
        <fullName evidence="8">OmpA family protein</fullName>
    </submittedName>
</protein>
<dbReference type="PANTHER" id="PTHR30329">
    <property type="entry name" value="STATOR ELEMENT OF FLAGELLAR MOTOR COMPLEX"/>
    <property type="match status" value="1"/>
</dbReference>
<organism evidence="8 9">
    <name type="scientific">Falsiroseomonas bella</name>
    <dbReference type="NCBI Taxonomy" id="2184016"/>
    <lineage>
        <taxon>Bacteria</taxon>
        <taxon>Pseudomonadati</taxon>
        <taxon>Pseudomonadota</taxon>
        <taxon>Alphaproteobacteria</taxon>
        <taxon>Acetobacterales</taxon>
        <taxon>Roseomonadaceae</taxon>
        <taxon>Falsiroseomonas</taxon>
    </lineage>
</organism>
<evidence type="ECO:0000313" key="9">
    <source>
        <dbReference type="Proteomes" id="UP000245765"/>
    </source>
</evidence>
<feature type="compositionally biased region" description="Low complexity" evidence="5">
    <location>
        <begin position="58"/>
        <end position="88"/>
    </location>
</feature>
<name>A0A317FG88_9PROT</name>
<dbReference type="EMBL" id="QGNA01000001">
    <property type="protein sequence ID" value="PWS38081.1"/>
    <property type="molecule type" value="Genomic_DNA"/>
</dbReference>
<dbReference type="RefSeq" id="WP_109868703.1">
    <property type="nucleotide sequence ID" value="NZ_QGNA01000001.1"/>
</dbReference>
<keyword evidence="3" id="KW-0998">Cell outer membrane</keyword>
<evidence type="ECO:0000259" key="7">
    <source>
        <dbReference type="PROSITE" id="PS51123"/>
    </source>
</evidence>
<dbReference type="Gene3D" id="3.30.1330.60">
    <property type="entry name" value="OmpA-like domain"/>
    <property type="match status" value="1"/>
</dbReference>
<keyword evidence="6" id="KW-0732">Signal</keyword>
<evidence type="ECO:0000256" key="3">
    <source>
        <dbReference type="ARBA" id="ARBA00023237"/>
    </source>
</evidence>
<dbReference type="InterPro" id="IPR036737">
    <property type="entry name" value="OmpA-like_sf"/>
</dbReference>
<feature type="domain" description="OmpA-like" evidence="7">
    <location>
        <begin position="90"/>
        <end position="209"/>
    </location>
</feature>
<evidence type="ECO:0000313" key="8">
    <source>
        <dbReference type="EMBL" id="PWS38081.1"/>
    </source>
</evidence>
<dbReference type="PANTHER" id="PTHR30329:SF21">
    <property type="entry name" value="LIPOPROTEIN YIAD-RELATED"/>
    <property type="match status" value="1"/>
</dbReference>
<dbReference type="CDD" id="cd07185">
    <property type="entry name" value="OmpA_C-like"/>
    <property type="match status" value="1"/>
</dbReference>
<evidence type="ECO:0000256" key="4">
    <source>
        <dbReference type="PROSITE-ProRule" id="PRU00473"/>
    </source>
</evidence>
<dbReference type="InterPro" id="IPR006665">
    <property type="entry name" value="OmpA-like"/>
</dbReference>
<dbReference type="AlphaFoldDB" id="A0A317FG88"/>
<dbReference type="Proteomes" id="UP000245765">
    <property type="component" value="Unassembled WGS sequence"/>
</dbReference>
<accession>A0A317FG88</accession>
<dbReference type="GO" id="GO:0009279">
    <property type="term" value="C:cell outer membrane"/>
    <property type="evidence" value="ECO:0007669"/>
    <property type="project" value="UniProtKB-SubCell"/>
</dbReference>
<evidence type="ECO:0000256" key="1">
    <source>
        <dbReference type="ARBA" id="ARBA00004442"/>
    </source>
</evidence>
<comment type="subcellular location">
    <subcellularLocation>
        <location evidence="1">Cell outer membrane</location>
    </subcellularLocation>
</comment>
<gene>
    <name evidence="8" type="ORF">DFH01_01895</name>
</gene>
<proteinExistence type="predicted"/>
<dbReference type="PROSITE" id="PS51123">
    <property type="entry name" value="OMPA_2"/>
    <property type="match status" value="1"/>
</dbReference>
<feature type="region of interest" description="Disordered" evidence="5">
    <location>
        <begin position="36"/>
        <end position="94"/>
    </location>
</feature>
<keyword evidence="9" id="KW-1185">Reference proteome</keyword>
<dbReference type="OrthoDB" id="9814546at2"/>
<dbReference type="PRINTS" id="PR01021">
    <property type="entry name" value="OMPADOMAIN"/>
</dbReference>
<dbReference type="InterPro" id="IPR006664">
    <property type="entry name" value="OMP_bac"/>
</dbReference>
<feature type="signal peptide" evidence="6">
    <location>
        <begin position="1"/>
        <end position="21"/>
    </location>
</feature>
<feature type="chain" id="PRO_5016392056" evidence="6">
    <location>
        <begin position="22"/>
        <end position="209"/>
    </location>
</feature>
<keyword evidence="2 4" id="KW-0472">Membrane</keyword>
<evidence type="ECO:0000256" key="5">
    <source>
        <dbReference type="SAM" id="MobiDB-lite"/>
    </source>
</evidence>
<evidence type="ECO:0000256" key="6">
    <source>
        <dbReference type="SAM" id="SignalP"/>
    </source>
</evidence>
<reference evidence="9" key="1">
    <citation type="submission" date="2018-05" db="EMBL/GenBank/DDBJ databases">
        <authorList>
            <person name="Du Z."/>
            <person name="Wang X."/>
        </authorList>
    </citation>
    <scope>NUCLEOTIDE SEQUENCE [LARGE SCALE GENOMIC DNA]</scope>
    <source>
        <strain evidence="9">CQN31</strain>
    </source>
</reference>